<keyword evidence="3" id="KW-1185">Reference proteome</keyword>
<evidence type="ECO:0000256" key="1">
    <source>
        <dbReference type="SAM" id="Coils"/>
    </source>
</evidence>
<feature type="coiled-coil region" evidence="1">
    <location>
        <begin position="145"/>
        <end position="175"/>
    </location>
</feature>
<dbReference type="PANTHER" id="PTHR35706:SF1">
    <property type="entry name" value="EMBRYOGENESIS-LIKE PROTEIN"/>
    <property type="match status" value="1"/>
</dbReference>
<gene>
    <name evidence="2" type="ORF">BSL78_11894</name>
</gene>
<dbReference type="Proteomes" id="UP000230750">
    <property type="component" value="Unassembled WGS sequence"/>
</dbReference>
<dbReference type="PANTHER" id="PTHR35706">
    <property type="entry name" value="F14O23.11 PROTEIN"/>
    <property type="match status" value="1"/>
</dbReference>
<proteinExistence type="predicted"/>
<sequence length="202" mass="22975">MAASICLNMQRAVFNYSRNIGNSLLKVNNGGCKQTNMHFRNQLLKFTYFVKNGISSNASGCYVARTGSPNFRGSRSHQQMLPQTTGLYQNRYSVKWFNHSAQLSSSSTLSHTDLRKEVDSLSDQFIETRELLDDARNSFGSVYFNEDLNEAQESLSNTLEQYSTLLEKLSDAQRQQVARTVGLKMEELKAQQNMIMETIKED</sequence>
<dbReference type="AlphaFoldDB" id="A0A2G8KTA1"/>
<dbReference type="EMBL" id="MRZV01000383">
    <property type="protein sequence ID" value="PIK51234.1"/>
    <property type="molecule type" value="Genomic_DNA"/>
</dbReference>
<name>A0A2G8KTA1_STIJA</name>
<organism evidence="2 3">
    <name type="scientific">Stichopus japonicus</name>
    <name type="common">Sea cucumber</name>
    <dbReference type="NCBI Taxonomy" id="307972"/>
    <lineage>
        <taxon>Eukaryota</taxon>
        <taxon>Metazoa</taxon>
        <taxon>Echinodermata</taxon>
        <taxon>Eleutherozoa</taxon>
        <taxon>Echinozoa</taxon>
        <taxon>Holothuroidea</taxon>
        <taxon>Aspidochirotacea</taxon>
        <taxon>Aspidochirotida</taxon>
        <taxon>Stichopodidae</taxon>
        <taxon>Apostichopus</taxon>
    </lineage>
</organism>
<keyword evidence="1" id="KW-0175">Coiled coil</keyword>
<dbReference type="InterPro" id="IPR053325">
    <property type="entry name" value="H3-Acetyl_Activator"/>
</dbReference>
<comment type="caution">
    <text evidence="2">The sequence shown here is derived from an EMBL/GenBank/DDBJ whole genome shotgun (WGS) entry which is preliminary data.</text>
</comment>
<accession>A0A2G8KTA1</accession>
<reference evidence="2 3" key="1">
    <citation type="journal article" date="2017" name="PLoS Biol.">
        <title>The sea cucumber genome provides insights into morphological evolution and visceral regeneration.</title>
        <authorList>
            <person name="Zhang X."/>
            <person name="Sun L."/>
            <person name="Yuan J."/>
            <person name="Sun Y."/>
            <person name="Gao Y."/>
            <person name="Zhang L."/>
            <person name="Li S."/>
            <person name="Dai H."/>
            <person name="Hamel J.F."/>
            <person name="Liu C."/>
            <person name="Yu Y."/>
            <person name="Liu S."/>
            <person name="Lin W."/>
            <person name="Guo K."/>
            <person name="Jin S."/>
            <person name="Xu P."/>
            <person name="Storey K.B."/>
            <person name="Huan P."/>
            <person name="Zhang T."/>
            <person name="Zhou Y."/>
            <person name="Zhang J."/>
            <person name="Lin C."/>
            <person name="Li X."/>
            <person name="Xing L."/>
            <person name="Huo D."/>
            <person name="Sun M."/>
            <person name="Wang L."/>
            <person name="Mercier A."/>
            <person name="Li F."/>
            <person name="Yang H."/>
            <person name="Xiang J."/>
        </authorList>
    </citation>
    <scope>NUCLEOTIDE SEQUENCE [LARGE SCALE GENOMIC DNA]</scope>
    <source>
        <strain evidence="2">Shaxun</strain>
        <tissue evidence="2">Muscle</tissue>
    </source>
</reference>
<protein>
    <submittedName>
        <fullName evidence="2">Uncharacterized protein</fullName>
    </submittedName>
</protein>
<dbReference type="OrthoDB" id="273230at2759"/>
<evidence type="ECO:0000313" key="3">
    <source>
        <dbReference type="Proteomes" id="UP000230750"/>
    </source>
</evidence>
<evidence type="ECO:0000313" key="2">
    <source>
        <dbReference type="EMBL" id="PIK51234.1"/>
    </source>
</evidence>